<dbReference type="RefSeq" id="WP_066465294.1">
    <property type="nucleotide sequence ID" value="NZ_MATO01000044.1"/>
</dbReference>
<dbReference type="OrthoDB" id="3232777at2"/>
<dbReference type="Proteomes" id="UP000093482">
    <property type="component" value="Unassembled WGS sequence"/>
</dbReference>
<reference evidence="1 2" key="1">
    <citation type="submission" date="2016-07" db="EMBL/GenBank/DDBJ databases">
        <title>Caryophanon latum genome sequencing.</title>
        <authorList>
            <person name="Verma A."/>
            <person name="Pal Y."/>
            <person name="Krishnamurthi S."/>
        </authorList>
    </citation>
    <scope>NUCLEOTIDE SEQUENCE [LARGE SCALE GENOMIC DNA]</scope>
    <source>
        <strain evidence="1 2">DSM 14151</strain>
    </source>
</reference>
<dbReference type="EMBL" id="MATO01000044">
    <property type="protein sequence ID" value="OCS89246.1"/>
    <property type="molecule type" value="Genomic_DNA"/>
</dbReference>
<dbReference type="Pfam" id="PF05016">
    <property type="entry name" value="ParE_toxin"/>
    <property type="match status" value="1"/>
</dbReference>
<organism evidence="1 2">
    <name type="scientific">Caryophanon latum</name>
    <dbReference type="NCBI Taxonomy" id="33977"/>
    <lineage>
        <taxon>Bacteria</taxon>
        <taxon>Bacillati</taxon>
        <taxon>Bacillota</taxon>
        <taxon>Bacilli</taxon>
        <taxon>Bacillales</taxon>
        <taxon>Caryophanaceae</taxon>
        <taxon>Caryophanon</taxon>
    </lineage>
</organism>
<keyword evidence="2" id="KW-1185">Reference proteome</keyword>
<proteinExistence type="predicted"/>
<evidence type="ECO:0000313" key="1">
    <source>
        <dbReference type="EMBL" id="OCS89246.1"/>
    </source>
</evidence>
<protein>
    <submittedName>
        <fullName evidence="1">Uncharacterized protein</fullName>
    </submittedName>
</protein>
<name>A0A1C0YPY8_9BACL</name>
<dbReference type="AlphaFoldDB" id="A0A1C0YPY8"/>
<sequence length="131" mass="15163">MTVSEQSLRQAIRIITSIDGIVMNPQHLLLDILALSQVPAFADDEKFNSVIATIEKALREIANNDAIGDRLKNDFTGFKSFHIKSDYPTDPPHDDLRIVYERETKQVWIVAFGHRYLPDDFYDRIRQSNRM</sequence>
<gene>
    <name evidence="1" type="ORF">A6K76_12915</name>
</gene>
<evidence type="ECO:0000313" key="2">
    <source>
        <dbReference type="Proteomes" id="UP000093482"/>
    </source>
</evidence>
<accession>A0A1C0YPY8</accession>
<comment type="caution">
    <text evidence="1">The sequence shown here is derived from an EMBL/GenBank/DDBJ whole genome shotgun (WGS) entry which is preliminary data.</text>
</comment>
<dbReference type="InterPro" id="IPR007712">
    <property type="entry name" value="RelE/ParE_toxin"/>
</dbReference>